<dbReference type="PANTHER" id="PTHR11365">
    <property type="entry name" value="5-OXOPROLINASE RELATED"/>
    <property type="match status" value="1"/>
</dbReference>
<dbReference type="GO" id="GO:0005829">
    <property type="term" value="C:cytosol"/>
    <property type="evidence" value="ECO:0007669"/>
    <property type="project" value="TreeGrafter"/>
</dbReference>
<dbReference type="RefSeq" id="WP_213005936.1">
    <property type="nucleotide sequence ID" value="NZ_BOQN01000022.1"/>
</dbReference>
<keyword evidence="3" id="KW-1185">Reference proteome</keyword>
<proteinExistence type="predicted"/>
<gene>
    <name evidence="2" type="ORF">Ato02nite_017730</name>
</gene>
<dbReference type="InterPro" id="IPR045079">
    <property type="entry name" value="Oxoprolinase-like"/>
</dbReference>
<dbReference type="GO" id="GO:0017168">
    <property type="term" value="F:5-oxoprolinase (ATP-hydrolyzing) activity"/>
    <property type="evidence" value="ECO:0007669"/>
    <property type="project" value="TreeGrafter"/>
</dbReference>
<evidence type="ECO:0000313" key="2">
    <source>
        <dbReference type="EMBL" id="GIM89980.1"/>
    </source>
</evidence>
<reference evidence="2 3" key="1">
    <citation type="submission" date="2021-03" db="EMBL/GenBank/DDBJ databases">
        <title>Whole genome shotgun sequence of Actinoplanes toevensis NBRC 105298.</title>
        <authorList>
            <person name="Komaki H."/>
            <person name="Tamura T."/>
        </authorList>
    </citation>
    <scope>NUCLEOTIDE SEQUENCE [LARGE SCALE GENOMIC DNA]</scope>
    <source>
        <strain evidence="2 3">NBRC 105298</strain>
    </source>
</reference>
<dbReference type="EMBL" id="BOQN01000022">
    <property type="protein sequence ID" value="GIM89980.1"/>
    <property type="molecule type" value="Genomic_DNA"/>
</dbReference>
<dbReference type="GO" id="GO:0006749">
    <property type="term" value="P:glutathione metabolic process"/>
    <property type="evidence" value="ECO:0007669"/>
    <property type="project" value="TreeGrafter"/>
</dbReference>
<accession>A0A919T8T5</accession>
<dbReference type="InterPro" id="IPR016750">
    <property type="entry name" value="Aceto_COase_bsu/gsu"/>
</dbReference>
<comment type="caution">
    <text evidence="2">The sequence shown here is derived from an EMBL/GenBank/DDBJ whole genome shotgun (WGS) entry which is preliminary data.</text>
</comment>
<dbReference type="InterPro" id="IPR003692">
    <property type="entry name" value="Hydantoinase_B"/>
</dbReference>
<dbReference type="Proteomes" id="UP000677082">
    <property type="component" value="Unassembled WGS sequence"/>
</dbReference>
<dbReference type="AlphaFoldDB" id="A0A919T8T5"/>
<dbReference type="PANTHER" id="PTHR11365:SF23">
    <property type="entry name" value="HYPOTHETICAL 5-OXOPROLINASE (EUROFUNG)-RELATED"/>
    <property type="match status" value="1"/>
</dbReference>
<feature type="domain" description="Hydantoinase B/oxoprolinase" evidence="1">
    <location>
        <begin position="9"/>
        <end position="559"/>
    </location>
</feature>
<dbReference type="Pfam" id="PF08882">
    <property type="entry name" value="Acetone_carb_G"/>
    <property type="match status" value="1"/>
</dbReference>
<sequence length="719" mass="76501">MNDHPVALDPVAFEVVRHRLLGITEEQAARLSSISGSKHVTEMSDYNVGLYLADGSVATMGRTILFHSSSMAAMVRHVVADCSGNPGIRPGDMFVVNNPWKGAVHGPDMGLVAPYFADGELLFWSGAMMHMADIGGMRAGSMGLDATESYQEGLLLPPVKLVEGGVVRTDIWNMILAQTRSAAAMALDLKGLMAANHAATDGLDKLVAQYGTGTLMGVMRRLIERSADRMRRRLLELPDATVRAVGRLDHRTGTDQIPVVAVEVRKQGEHLTFDYSGSSEQMPDATNCTWAGLMAGLSAALLPTIAYDIPWNEGLYRAITVVCPEGKVCNARPPAAVSGNIAGAVWEVEIATLTALSKLLACSDTYLSEAQAAPAGRPSALSLFGVNQHGERFTGRTYDVLASGGGSYADHDGVSTQGHHNIERVRVSNVEALELDFPVLYLSRQLAPSASGTGRQRGGQSLGALLIRHKGTPQAGPVAGAWDVPDSMGMFGGNPGAENTTYVVSGSNVRDLLSAGSVPALESLTGDRLEGAGAPRVRTLLDDDVLVWRGTAGAGWGDPLDRPVDALRHDLDQGVIDPGEAATVYGVVLVAGHIDPTATQRRRDDIRAARTSWPVTSPDRVAPVDYRLSRVAPLGDVLEIVRDRDGAHFVQCRCGNVLSRAEQNWRDHAGVGTSADPGLRMNPLLEMRGYCCPHCGVLLSVDCCEVGSAHPHDVELDLA</sequence>
<name>A0A919T8T5_9ACTN</name>
<organism evidence="2 3">
    <name type="scientific">Paractinoplanes toevensis</name>
    <dbReference type="NCBI Taxonomy" id="571911"/>
    <lineage>
        <taxon>Bacteria</taxon>
        <taxon>Bacillati</taxon>
        <taxon>Actinomycetota</taxon>
        <taxon>Actinomycetes</taxon>
        <taxon>Micromonosporales</taxon>
        <taxon>Micromonosporaceae</taxon>
        <taxon>Paractinoplanes</taxon>
    </lineage>
</organism>
<evidence type="ECO:0000313" key="3">
    <source>
        <dbReference type="Proteomes" id="UP000677082"/>
    </source>
</evidence>
<dbReference type="Pfam" id="PF02538">
    <property type="entry name" value="Hydantoinase_B"/>
    <property type="match status" value="1"/>
</dbReference>
<evidence type="ECO:0000259" key="1">
    <source>
        <dbReference type="Pfam" id="PF02538"/>
    </source>
</evidence>
<protein>
    <submittedName>
        <fullName evidence="2">Methylhydantoinase</fullName>
    </submittedName>
</protein>